<dbReference type="GeneID" id="89288160"/>
<accession>A0ABM8IX00</accession>
<dbReference type="EMBL" id="AP028907">
    <property type="protein sequence ID" value="BES80572.1"/>
    <property type="molecule type" value="Genomic_DNA"/>
</dbReference>
<dbReference type="PANTHER" id="PTHR43190:SF3">
    <property type="entry name" value="N-ACETYL-D-GLUCOSAMINE KINASE"/>
    <property type="match status" value="1"/>
</dbReference>
<dbReference type="InterPro" id="IPR002731">
    <property type="entry name" value="ATPase_BadF"/>
</dbReference>
<dbReference type="InterPro" id="IPR052519">
    <property type="entry name" value="Euk-type_GlcNAc_Kinase"/>
</dbReference>
<dbReference type="RefSeq" id="WP_338250930.1">
    <property type="nucleotide sequence ID" value="NZ_AP028907.1"/>
</dbReference>
<reference evidence="2 3" key="1">
    <citation type="submission" date="2023-09" db="EMBL/GenBank/DDBJ databases">
        <title>Pyrofollis japonicus gen. nov. sp. nov., a novel member of the family Pyrodictiaceae isolated from the Iheya North hydrothermal field.</title>
        <authorList>
            <person name="Miyazaki U."/>
            <person name="Sanari M."/>
            <person name="Tame A."/>
            <person name="Kitajima M."/>
            <person name="Okamoto A."/>
            <person name="Sawayama S."/>
            <person name="Miyazaki J."/>
            <person name="Takai K."/>
            <person name="Nakagawa S."/>
        </authorList>
    </citation>
    <scope>NUCLEOTIDE SEQUENCE [LARGE SCALE GENOMIC DNA]</scope>
    <source>
        <strain evidence="2 3">AV2</strain>
    </source>
</reference>
<evidence type="ECO:0000313" key="3">
    <source>
        <dbReference type="Proteomes" id="UP001341135"/>
    </source>
</evidence>
<gene>
    <name evidence="2" type="ORF">PABY_01390</name>
</gene>
<dbReference type="SUPFAM" id="SSF53067">
    <property type="entry name" value="Actin-like ATPase domain"/>
    <property type="match status" value="2"/>
</dbReference>
<dbReference type="Proteomes" id="UP001341135">
    <property type="component" value="Chromosome"/>
</dbReference>
<sequence length="334" mass="34407">MLVAGVDAGASHTRALVYDTGSGGVWAGAAGPGNPVNVGAAAAGAAVREAIEDALRGTGHRAGRISVVVAGFAGLDSRILVGQLAGLIASASGYGDRLVVEHDAHIALVHATGGAPGVLVIAGTGSIAYALSPSGERIIVGDHGWLLGDEGSGFWVSRAALRKLLRVLDGREQRSCLTDAVARALGVTSGDELAYWFYLTRGRVDRIAGLALHVARAAEEGCGEARELLEQGAEELAWAAVVAARRAGLDTVYVTGSMFRSRVFRDKFRAGLEEHGLWMSSREVYPALGALMLALEKAGLREEAEAVAEDPVVLEAARGLYEEGTSASAGSAGL</sequence>
<dbReference type="Gene3D" id="3.30.420.40">
    <property type="match status" value="2"/>
</dbReference>
<feature type="domain" description="ATPase BadF/BadG/BcrA/BcrD type" evidence="1">
    <location>
        <begin position="5"/>
        <end position="294"/>
    </location>
</feature>
<dbReference type="InterPro" id="IPR043129">
    <property type="entry name" value="ATPase_NBD"/>
</dbReference>
<evidence type="ECO:0000313" key="2">
    <source>
        <dbReference type="EMBL" id="BES80572.1"/>
    </source>
</evidence>
<dbReference type="PANTHER" id="PTHR43190">
    <property type="entry name" value="N-ACETYL-D-GLUCOSAMINE KINASE"/>
    <property type="match status" value="1"/>
</dbReference>
<evidence type="ECO:0000259" key="1">
    <source>
        <dbReference type="Pfam" id="PF01869"/>
    </source>
</evidence>
<proteinExistence type="predicted"/>
<protein>
    <submittedName>
        <fullName evidence="2">BadF/BadG/BcrA/BcrD ATPase family protein</fullName>
    </submittedName>
</protein>
<keyword evidence="3" id="KW-1185">Reference proteome</keyword>
<organism evidence="2 3">
    <name type="scientific">Pyrodictium abyssi</name>
    <dbReference type="NCBI Taxonomy" id="54256"/>
    <lineage>
        <taxon>Archaea</taxon>
        <taxon>Thermoproteota</taxon>
        <taxon>Thermoprotei</taxon>
        <taxon>Desulfurococcales</taxon>
        <taxon>Pyrodictiaceae</taxon>
        <taxon>Pyrodictium</taxon>
    </lineage>
</organism>
<dbReference type="Pfam" id="PF01869">
    <property type="entry name" value="BcrAD_BadFG"/>
    <property type="match status" value="1"/>
</dbReference>
<name>A0ABM8IX00_9CREN</name>